<comment type="caution">
    <text evidence="5">The sequence shown here is derived from an EMBL/GenBank/DDBJ whole genome shotgun (WGS) entry which is preliminary data.</text>
</comment>
<evidence type="ECO:0000259" key="4">
    <source>
        <dbReference type="Pfam" id="PF04577"/>
    </source>
</evidence>
<dbReference type="Pfam" id="PF04577">
    <property type="entry name" value="Glyco_transf_61"/>
    <property type="match status" value="1"/>
</dbReference>
<evidence type="ECO:0000256" key="3">
    <source>
        <dbReference type="ARBA" id="ARBA00023180"/>
    </source>
</evidence>
<evidence type="ECO:0000256" key="2">
    <source>
        <dbReference type="ARBA" id="ARBA00022679"/>
    </source>
</evidence>
<sequence length="364" mass="40737">MKKNTNQNNYAISIGNITKAATITKIPQTASVEVSVTGAATKPRPLRFFGEPDPPMREPLESSSFTFSARHVPDATLLVGSGVVFTPDGKSIKDTTYMTSGVEMKSSTERWPQIDETRRVMIAYNAGWRNYYHWTIQSMFSTYVSLSYFGSAGNIFVYPQIHPNAKELLYYVAERQFSPEIYFLHPRAQVGFRRAAILNSTYKNLAFNPSPLLGEFARHVLKNCPAQRTDGRKIYISRRDSKKRTIENEDEVIKFLENQGFKALELSRLTVREQISAFAAAEIVVAAHGAGLTNVIYCNPNVRVIEMLPRSYQNPCFSTIGQALGIDWTVCVFDAGMLDGALPASQKVLPWRVDLDLLKSALAV</sequence>
<keyword evidence="1" id="KW-0328">Glycosyltransferase</keyword>
<name>A0ABS3JA72_9HYPH</name>
<organism evidence="5 6">
    <name type="scientific">Jiella sonneratiae</name>
    <dbReference type="NCBI Taxonomy" id="2816856"/>
    <lineage>
        <taxon>Bacteria</taxon>
        <taxon>Pseudomonadati</taxon>
        <taxon>Pseudomonadota</taxon>
        <taxon>Alphaproteobacteria</taxon>
        <taxon>Hyphomicrobiales</taxon>
        <taxon>Aurantimonadaceae</taxon>
        <taxon>Jiella</taxon>
    </lineage>
</organism>
<evidence type="ECO:0000313" key="5">
    <source>
        <dbReference type="EMBL" id="MBO0906574.1"/>
    </source>
</evidence>
<dbReference type="InterPro" id="IPR049625">
    <property type="entry name" value="Glyco_transf_61_cat"/>
</dbReference>
<protein>
    <submittedName>
        <fullName evidence="5">Glycosyltransferase family 61 protein</fullName>
    </submittedName>
</protein>
<dbReference type="InterPro" id="IPR007657">
    <property type="entry name" value="Glycosyltransferase_61"/>
</dbReference>
<gene>
    <name evidence="5" type="ORF">J1C47_23300</name>
</gene>
<evidence type="ECO:0000256" key="1">
    <source>
        <dbReference type="ARBA" id="ARBA00022676"/>
    </source>
</evidence>
<keyword evidence="3" id="KW-0325">Glycoprotein</keyword>
<dbReference type="Proteomes" id="UP000664288">
    <property type="component" value="Unassembled WGS sequence"/>
</dbReference>
<dbReference type="EMBL" id="JAFMPY010000056">
    <property type="protein sequence ID" value="MBO0906574.1"/>
    <property type="molecule type" value="Genomic_DNA"/>
</dbReference>
<evidence type="ECO:0000313" key="6">
    <source>
        <dbReference type="Proteomes" id="UP000664288"/>
    </source>
</evidence>
<accession>A0ABS3JA72</accession>
<feature type="domain" description="Glycosyltransferase 61 catalytic" evidence="4">
    <location>
        <begin position="131"/>
        <end position="305"/>
    </location>
</feature>
<keyword evidence="6" id="KW-1185">Reference proteome</keyword>
<reference evidence="5 6" key="1">
    <citation type="submission" date="2021-03" db="EMBL/GenBank/DDBJ databases">
        <title>Whole genome sequence of Jiella sp. MQZ13P-4.</title>
        <authorList>
            <person name="Tuo L."/>
        </authorList>
    </citation>
    <scope>NUCLEOTIDE SEQUENCE [LARGE SCALE GENOMIC DNA]</scope>
    <source>
        <strain evidence="5 6">MQZ13P-4</strain>
    </source>
</reference>
<dbReference type="RefSeq" id="WP_207353199.1">
    <property type="nucleotide sequence ID" value="NZ_JAFMPY010000056.1"/>
</dbReference>
<keyword evidence="2" id="KW-0808">Transferase</keyword>
<dbReference type="PANTHER" id="PTHR20961">
    <property type="entry name" value="GLYCOSYLTRANSFERASE"/>
    <property type="match status" value="1"/>
</dbReference>
<proteinExistence type="predicted"/>